<organism evidence="2 3">
    <name type="scientific">Penicillium salamii</name>
    <dbReference type="NCBI Taxonomy" id="1612424"/>
    <lineage>
        <taxon>Eukaryota</taxon>
        <taxon>Fungi</taxon>
        <taxon>Dikarya</taxon>
        <taxon>Ascomycota</taxon>
        <taxon>Pezizomycotina</taxon>
        <taxon>Eurotiomycetes</taxon>
        <taxon>Eurotiomycetidae</taxon>
        <taxon>Eurotiales</taxon>
        <taxon>Aspergillaceae</taxon>
        <taxon>Penicillium</taxon>
    </lineage>
</organism>
<name>A0A9W4NGF8_9EURO</name>
<dbReference type="InterPro" id="IPR035979">
    <property type="entry name" value="RBD_domain_sf"/>
</dbReference>
<feature type="region of interest" description="Disordered" evidence="1">
    <location>
        <begin position="73"/>
        <end position="525"/>
    </location>
</feature>
<gene>
    <name evidence="2" type="ORF">PSALAMII_LOCUS5464</name>
</gene>
<dbReference type="Proteomes" id="UP001152646">
    <property type="component" value="Unassembled WGS sequence"/>
</dbReference>
<dbReference type="OrthoDB" id="3595585at2759"/>
<feature type="compositionally biased region" description="Basic and acidic residues" evidence="1">
    <location>
        <begin position="226"/>
        <end position="247"/>
    </location>
</feature>
<evidence type="ECO:0000313" key="2">
    <source>
        <dbReference type="EMBL" id="CAG8375880.1"/>
    </source>
</evidence>
<feature type="compositionally biased region" description="Basic residues" evidence="1">
    <location>
        <begin position="515"/>
        <end position="525"/>
    </location>
</feature>
<proteinExistence type="predicted"/>
<evidence type="ECO:0000313" key="3">
    <source>
        <dbReference type="Proteomes" id="UP001152646"/>
    </source>
</evidence>
<feature type="compositionally biased region" description="Acidic residues" evidence="1">
    <location>
        <begin position="302"/>
        <end position="312"/>
    </location>
</feature>
<feature type="compositionally biased region" description="Low complexity" evidence="1">
    <location>
        <begin position="442"/>
        <end position="452"/>
    </location>
</feature>
<sequence>MTEATETTRLHITPFTPDILPSVLPASIRNLATEVSFHEITTFPENNYGYVTLPKMEAEKIKKKLNGAMLKGKKFKVESARPQKRHRELEDPVPEADSTKKKSKKSKKQEPEDGVVEGFELPEGRKVKRGWTESNDAKQERRKSEKKGKKEKEAKLQPKSKYTDKSECLFRVTIPPNRAADAAADDKKAKKKKSKDNVVHEFTKLTTQPSFLRTAQESVPPTVTFEEGKGWVDADGNLKEAANDKIKKDNKHPGQVAGAKEKHRATKSSDKKKRSRKQKTPEESSESEDYTSSSGSSSGESSDSESEDDEQAENASMSSDSEEEKEEKAEVVKQPAPQKEAEETPEASESEVEAETTPSDSKEATPEPTQAEDVPSKEVHPLEALFKRAAPAVSDDQPKAEPEAGFSFFGNDIESEDEQPEPQPPFTPFTKNDLQNRGQRSAAPTPDTAAATRHTKWNESEESDDASIDSPVKARTGDDNGETEFAKWFWENRGDNNRAWKKRRRDAAKEQRQRDNRKKGLKGRS</sequence>
<protein>
    <recommendedName>
        <fullName evidence="4">Nucleotide-binding, alpha-beta plait</fullName>
    </recommendedName>
</protein>
<accession>A0A9W4NGF8</accession>
<dbReference type="SUPFAM" id="SSF54928">
    <property type="entry name" value="RNA-binding domain, RBD"/>
    <property type="match status" value="1"/>
</dbReference>
<evidence type="ECO:0000256" key="1">
    <source>
        <dbReference type="SAM" id="MobiDB-lite"/>
    </source>
</evidence>
<feature type="compositionally biased region" description="Polar residues" evidence="1">
    <location>
        <begin position="204"/>
        <end position="221"/>
    </location>
</feature>
<feature type="compositionally biased region" description="Basic residues" evidence="1">
    <location>
        <begin position="261"/>
        <end position="278"/>
    </location>
</feature>
<dbReference type="GO" id="GO:0003676">
    <property type="term" value="F:nucleic acid binding"/>
    <property type="evidence" value="ECO:0007669"/>
    <property type="project" value="InterPro"/>
</dbReference>
<feature type="compositionally biased region" description="Low complexity" evidence="1">
    <location>
        <begin position="290"/>
        <end position="301"/>
    </location>
</feature>
<feature type="compositionally biased region" description="Acidic residues" evidence="1">
    <location>
        <begin position="343"/>
        <end position="354"/>
    </location>
</feature>
<dbReference type="AlphaFoldDB" id="A0A9W4NGF8"/>
<feature type="compositionally biased region" description="Basic and acidic residues" evidence="1">
    <location>
        <begin position="135"/>
        <end position="168"/>
    </location>
</feature>
<evidence type="ECO:0008006" key="4">
    <source>
        <dbReference type="Google" id="ProtNLM"/>
    </source>
</evidence>
<comment type="caution">
    <text evidence="2">The sequence shown here is derived from an EMBL/GenBank/DDBJ whole genome shotgun (WGS) entry which is preliminary data.</text>
</comment>
<dbReference type="EMBL" id="CAJVPA010000184">
    <property type="protein sequence ID" value="CAG8375880.1"/>
    <property type="molecule type" value="Genomic_DNA"/>
</dbReference>
<reference evidence="2" key="1">
    <citation type="submission" date="2021-07" db="EMBL/GenBank/DDBJ databases">
        <authorList>
            <person name="Branca A.L. A."/>
        </authorList>
    </citation>
    <scope>NUCLEOTIDE SEQUENCE</scope>
</reference>